<evidence type="ECO:0000259" key="4">
    <source>
        <dbReference type="PROSITE" id="PS51123"/>
    </source>
</evidence>
<evidence type="ECO:0000256" key="3">
    <source>
        <dbReference type="SAM" id="SignalP"/>
    </source>
</evidence>
<feature type="compositionally biased region" description="Basic and acidic residues" evidence="2">
    <location>
        <begin position="349"/>
        <end position="370"/>
    </location>
</feature>
<feature type="compositionally biased region" description="Acidic residues" evidence="2">
    <location>
        <begin position="92"/>
        <end position="102"/>
    </location>
</feature>
<feature type="compositionally biased region" description="Low complexity" evidence="2">
    <location>
        <begin position="211"/>
        <end position="259"/>
    </location>
</feature>
<reference evidence="5 6" key="1">
    <citation type="submission" date="2024-06" db="EMBL/GenBank/DDBJ databases">
        <title>Genomic Encyclopedia of Type Strains, Phase IV (KMG-IV): sequencing the most valuable type-strain genomes for metagenomic binning, comparative biology and taxonomic classification.</title>
        <authorList>
            <person name="Goeker M."/>
        </authorList>
    </citation>
    <scope>NUCLEOTIDE SEQUENCE [LARGE SCALE GENOMIC DNA]</scope>
    <source>
        <strain evidence="5 6">DSM 27865</strain>
    </source>
</reference>
<feature type="compositionally biased region" description="Low complexity" evidence="2">
    <location>
        <begin position="279"/>
        <end position="325"/>
    </location>
</feature>
<dbReference type="RefSeq" id="WP_354199805.1">
    <property type="nucleotide sequence ID" value="NZ_JBEPML010000033.1"/>
</dbReference>
<keyword evidence="6" id="KW-1185">Reference proteome</keyword>
<dbReference type="CDD" id="cd07185">
    <property type="entry name" value="OmpA_C-like"/>
    <property type="match status" value="1"/>
</dbReference>
<name>A0ABV2N7Z5_9HYPH</name>
<dbReference type="PROSITE" id="PS51123">
    <property type="entry name" value="OMPA_2"/>
    <property type="match status" value="1"/>
</dbReference>
<sequence length="655" mass="71090">MKLHPRILAGTALGLLMASAPLAAFPLTGQDNLAPRASGSPLILAQAECAEGESAEDCAARQQRAPAEERSAPEPEAAPAEPAPEPQAEPEPAPEPEPEPEPAPEPQAEQPAPEPEAAPEPEPEQPQQEEPAPQPEAAPEPEAEPAPAEEAEPQAEEPQAEQPAPEAEPAPEPETRQPAPEEPAAEEPAPKQPAPEQSAPEQQEPERRQQENQAPAGEQPQQPAEPEQPATPEQPQAEQPQAEQPAEGETAPAAPTEAPILDSQKEAPQPAPAEDGQTAPAEGQQPAPADGQQPAPEGQPAPAEGGQPAPAQEGQAPAQQPAPAEAGPPPTDDRAAQQAIVPERILPVTEEKGTRRERAPDERRRERPSGVDVLREIGDRVILQLGGQTIVESNERPRMTRGARDVYYEDLPRGRTREIIVRENGSQIVTIRNRNGDVIQRSRITPDGREYVLNYVDERYYEDVREWRDPGEDLPPIRLTIPREDYILESRQVSDPDVYYEFLEQPPVERIQRLYSVDEVKRSARVRDIARRIDLDTLNFEFGSASIGDSEVEKLSGVASAIEKMLDKNPAETFLIEGHTDAVGSDQANLALSDRRAEAVAEALSGAFGIPPENLTTQGYGEQYLKVNTEKPERENRRVTIRRITPLVAPVASAN</sequence>
<dbReference type="InterPro" id="IPR006665">
    <property type="entry name" value="OmpA-like"/>
</dbReference>
<keyword evidence="3" id="KW-0732">Signal</keyword>
<dbReference type="InterPro" id="IPR036737">
    <property type="entry name" value="OmpA-like_sf"/>
</dbReference>
<evidence type="ECO:0000313" key="6">
    <source>
        <dbReference type="Proteomes" id="UP001549076"/>
    </source>
</evidence>
<dbReference type="Gene3D" id="3.30.1330.60">
    <property type="entry name" value="OmpA-like domain"/>
    <property type="match status" value="1"/>
</dbReference>
<dbReference type="Proteomes" id="UP001549076">
    <property type="component" value="Unassembled WGS sequence"/>
</dbReference>
<dbReference type="EMBL" id="JBEPML010000033">
    <property type="protein sequence ID" value="MET3794902.1"/>
    <property type="molecule type" value="Genomic_DNA"/>
</dbReference>
<dbReference type="SUPFAM" id="SSF103088">
    <property type="entry name" value="OmpA-like"/>
    <property type="match status" value="1"/>
</dbReference>
<feature type="chain" id="PRO_5047104524" evidence="3">
    <location>
        <begin position="24"/>
        <end position="655"/>
    </location>
</feature>
<dbReference type="InterPro" id="IPR050330">
    <property type="entry name" value="Bact_OuterMem_StrucFunc"/>
</dbReference>
<feature type="compositionally biased region" description="Acidic residues" evidence="2">
    <location>
        <begin position="139"/>
        <end position="159"/>
    </location>
</feature>
<dbReference type="PRINTS" id="PR01217">
    <property type="entry name" value="PRICHEXTENSN"/>
</dbReference>
<feature type="domain" description="OmpA-like" evidence="4">
    <location>
        <begin position="527"/>
        <end position="647"/>
    </location>
</feature>
<feature type="signal peptide" evidence="3">
    <location>
        <begin position="1"/>
        <end position="23"/>
    </location>
</feature>
<keyword evidence="1" id="KW-0472">Membrane</keyword>
<evidence type="ECO:0000313" key="5">
    <source>
        <dbReference type="EMBL" id="MET3794902.1"/>
    </source>
</evidence>
<dbReference type="PANTHER" id="PTHR30329">
    <property type="entry name" value="STATOR ELEMENT OF FLAGELLAR MOTOR COMPLEX"/>
    <property type="match status" value="1"/>
</dbReference>
<evidence type="ECO:0000256" key="1">
    <source>
        <dbReference type="PROSITE-ProRule" id="PRU00473"/>
    </source>
</evidence>
<organism evidence="5 6">
    <name type="scientific">Aquamicrobium terrae</name>
    <dbReference type="NCBI Taxonomy" id="1324945"/>
    <lineage>
        <taxon>Bacteria</taxon>
        <taxon>Pseudomonadati</taxon>
        <taxon>Pseudomonadota</taxon>
        <taxon>Alphaproteobacteria</taxon>
        <taxon>Hyphomicrobiales</taxon>
        <taxon>Phyllobacteriaceae</taxon>
        <taxon>Aquamicrobium</taxon>
    </lineage>
</organism>
<feature type="compositionally biased region" description="Pro residues" evidence="2">
    <location>
        <begin position="81"/>
        <end position="91"/>
    </location>
</feature>
<evidence type="ECO:0000256" key="2">
    <source>
        <dbReference type="SAM" id="MobiDB-lite"/>
    </source>
</evidence>
<proteinExistence type="predicted"/>
<accession>A0ABV2N7Z5</accession>
<dbReference type="PANTHER" id="PTHR30329:SF21">
    <property type="entry name" value="LIPOPROTEIN YIAD-RELATED"/>
    <property type="match status" value="1"/>
</dbReference>
<protein>
    <submittedName>
        <fullName evidence="5">Outer membrane protein OmpA-like peptidoglycan-associated protein</fullName>
    </submittedName>
</protein>
<comment type="caution">
    <text evidence="5">The sequence shown here is derived from an EMBL/GenBank/DDBJ whole genome shotgun (WGS) entry which is preliminary data.</text>
</comment>
<dbReference type="Pfam" id="PF00691">
    <property type="entry name" value="OmpA"/>
    <property type="match status" value="1"/>
</dbReference>
<gene>
    <name evidence="5" type="ORF">ABID37_005142</name>
</gene>
<feature type="region of interest" description="Disordered" evidence="2">
    <location>
        <begin position="48"/>
        <end position="370"/>
    </location>
</feature>